<comment type="caution">
    <text evidence="2">The sequence shown here is derived from an EMBL/GenBank/DDBJ whole genome shotgun (WGS) entry which is preliminary data.</text>
</comment>
<reference evidence="2 3" key="1">
    <citation type="submission" date="2020-06" db="EMBL/GenBank/DDBJ databases">
        <title>Actinomadura xiongansis sp. nov., isolated from soil of Baiyangdian.</title>
        <authorList>
            <person name="Zhang X."/>
        </authorList>
    </citation>
    <scope>NUCLEOTIDE SEQUENCE [LARGE SCALE GENOMIC DNA]</scope>
    <source>
        <strain evidence="2 3">HBUM206468</strain>
    </source>
</reference>
<dbReference type="Gene3D" id="3.90.550.10">
    <property type="entry name" value="Spore Coat Polysaccharide Biosynthesis Protein SpsA, Chain A"/>
    <property type="match status" value="1"/>
</dbReference>
<dbReference type="PANTHER" id="PTHR42883">
    <property type="entry name" value="GLUCOSE-1-PHOSPHATE THYMIDYLTRANSFERASE"/>
    <property type="match status" value="1"/>
</dbReference>
<keyword evidence="2" id="KW-0548">Nucleotidyltransferase</keyword>
<dbReference type="Pfam" id="PF00483">
    <property type="entry name" value="NTP_transferase"/>
    <property type="match status" value="1"/>
</dbReference>
<accession>A0ABR7LSY2</accession>
<dbReference type="SUPFAM" id="SSF53448">
    <property type="entry name" value="Nucleotide-diphospho-sugar transferases"/>
    <property type="match status" value="1"/>
</dbReference>
<keyword evidence="2" id="KW-0808">Transferase</keyword>
<feature type="domain" description="Nucleotidyl transferase" evidence="1">
    <location>
        <begin position="2"/>
        <end position="235"/>
    </location>
</feature>
<dbReference type="InterPro" id="IPR005835">
    <property type="entry name" value="NTP_transferase_dom"/>
</dbReference>
<dbReference type="Proteomes" id="UP000805614">
    <property type="component" value="Unassembled WGS sequence"/>
</dbReference>
<gene>
    <name evidence="2" type="ORF">HKK74_19055</name>
</gene>
<evidence type="ECO:0000259" key="1">
    <source>
        <dbReference type="Pfam" id="PF00483"/>
    </source>
</evidence>
<protein>
    <submittedName>
        <fullName evidence="2">Glucose-1-phosphate thymidylyltransferase</fullName>
        <ecNumber evidence="2">2.7.7.24</ecNumber>
    </submittedName>
</protein>
<dbReference type="CDD" id="cd04189">
    <property type="entry name" value="G1P_TT_long"/>
    <property type="match status" value="1"/>
</dbReference>
<dbReference type="InterPro" id="IPR029044">
    <property type="entry name" value="Nucleotide-diphossugar_trans"/>
</dbReference>
<organism evidence="2 3">
    <name type="scientific">Actinomadura alba</name>
    <dbReference type="NCBI Taxonomy" id="406431"/>
    <lineage>
        <taxon>Bacteria</taxon>
        <taxon>Bacillati</taxon>
        <taxon>Actinomycetota</taxon>
        <taxon>Actinomycetes</taxon>
        <taxon>Streptosporangiales</taxon>
        <taxon>Thermomonosporaceae</taxon>
        <taxon>Actinomadura</taxon>
    </lineage>
</organism>
<keyword evidence="3" id="KW-1185">Reference proteome</keyword>
<name>A0ABR7LSY2_9ACTN</name>
<dbReference type="InterPro" id="IPR005908">
    <property type="entry name" value="G1P_thy_trans_l"/>
</dbReference>
<dbReference type="EMBL" id="JABVEC010000013">
    <property type="protein sequence ID" value="MBC6467575.1"/>
    <property type="molecule type" value="Genomic_DNA"/>
</dbReference>
<evidence type="ECO:0000313" key="3">
    <source>
        <dbReference type="Proteomes" id="UP000805614"/>
    </source>
</evidence>
<evidence type="ECO:0000313" key="2">
    <source>
        <dbReference type="EMBL" id="MBC6467575.1"/>
    </source>
</evidence>
<dbReference type="EC" id="2.7.7.24" evidence="2"/>
<dbReference type="PANTHER" id="PTHR42883:SF2">
    <property type="entry name" value="THYMIDYLYLTRANSFERASE"/>
    <property type="match status" value="1"/>
</dbReference>
<dbReference type="Gene3D" id="2.160.10.10">
    <property type="entry name" value="Hexapeptide repeat proteins"/>
    <property type="match status" value="1"/>
</dbReference>
<sequence length="355" mass="37680">MKALVLSGGSGTRLRPFSHSMPKQLIPIANKPILEHVLDNIRALQVTEIGLIVGDGAPAIAEAIGDGSRFGVRITYIRQDRPRGLAHCVRIARRFLGDDDFVMYLGDNVLPEGVTEMAARFRAGRPAAQVVVQQVADPRPFGVAELGEDGTVRRLVEKPQHPRSDLALIGVYFFTAAIHEAVAAIAPGARGELEITDAIQWSLSHGAEVRADEYKGYWKDAGRAEDVLECNRRLLSGLATGIAGQVDAASVVGDHVVIGEGARLVGSRVEGPAIIGANTLIENSLVGPNIAIGRDCVVRAANLSDSIVMDGASISRISGLYGSIIGRCAAIGPSDHDSAYHRLVVGDHTRMEIAA</sequence>
<dbReference type="GO" id="GO:0008879">
    <property type="term" value="F:glucose-1-phosphate thymidylyltransferase activity"/>
    <property type="evidence" value="ECO:0007669"/>
    <property type="project" value="UniProtKB-EC"/>
</dbReference>
<dbReference type="NCBIfam" id="TIGR01208">
    <property type="entry name" value="rmlA_long"/>
    <property type="match status" value="1"/>
</dbReference>
<proteinExistence type="predicted"/>